<dbReference type="STRING" id="111780.Sta7437_2586"/>
<protein>
    <recommendedName>
        <fullName evidence="4">DUF218 domain-containing protein</fullName>
    </recommendedName>
</protein>
<gene>
    <name evidence="2" type="ordered locus">Sta7437_2586</name>
</gene>
<dbReference type="EMBL" id="CP003653">
    <property type="protein sequence ID" value="AFZ36117.1"/>
    <property type="molecule type" value="Genomic_DNA"/>
</dbReference>
<dbReference type="AlphaFoldDB" id="K9XWT7"/>
<reference evidence="3" key="1">
    <citation type="journal article" date="2013" name="Proc. Natl. Acad. Sci. U.S.A.">
        <title>Improving the coverage of the cyanobacterial phylum using diversity-driven genome sequencing.</title>
        <authorList>
            <person name="Shih P.M."/>
            <person name="Wu D."/>
            <person name="Latifi A."/>
            <person name="Axen S.D."/>
            <person name="Fewer D.P."/>
            <person name="Talla E."/>
            <person name="Calteau A."/>
            <person name="Cai F."/>
            <person name="Tandeau de Marsac N."/>
            <person name="Rippka R."/>
            <person name="Herdman M."/>
            <person name="Sivonen K."/>
            <person name="Coursin T."/>
            <person name="Laurent T."/>
            <person name="Goodwin L."/>
            <person name="Nolan M."/>
            <person name="Davenport K.W."/>
            <person name="Han C.S."/>
            <person name="Rubin E.M."/>
            <person name="Eisen J.A."/>
            <person name="Woyke T."/>
            <person name="Gugger M."/>
            <person name="Kerfeld C.A."/>
        </authorList>
    </citation>
    <scope>NUCLEOTIDE SEQUENCE [LARGE SCALE GENOMIC DNA]</scope>
    <source>
        <strain evidence="3">ATCC 29371 / PCC 7437</strain>
    </source>
</reference>
<organism evidence="2 3">
    <name type="scientific">Stanieria cyanosphaera (strain ATCC 29371 / PCC 7437)</name>
    <dbReference type="NCBI Taxonomy" id="111780"/>
    <lineage>
        <taxon>Bacteria</taxon>
        <taxon>Bacillati</taxon>
        <taxon>Cyanobacteriota</taxon>
        <taxon>Cyanophyceae</taxon>
        <taxon>Pleurocapsales</taxon>
        <taxon>Dermocarpellaceae</taxon>
        <taxon>Stanieria</taxon>
    </lineage>
</organism>
<evidence type="ECO:0000256" key="1">
    <source>
        <dbReference type="SAM" id="Phobius"/>
    </source>
</evidence>
<accession>K9XWT7</accession>
<dbReference type="HOGENOM" id="CLU_111107_0_0_3"/>
<dbReference type="OrthoDB" id="9808742at2"/>
<keyword evidence="3" id="KW-1185">Reference proteome</keyword>
<evidence type="ECO:0000313" key="3">
    <source>
        <dbReference type="Proteomes" id="UP000010473"/>
    </source>
</evidence>
<proteinExistence type="predicted"/>
<evidence type="ECO:0008006" key="4">
    <source>
        <dbReference type="Google" id="ProtNLM"/>
    </source>
</evidence>
<dbReference type="RefSeq" id="WP_015193785.1">
    <property type="nucleotide sequence ID" value="NC_019748.1"/>
</dbReference>
<dbReference type="KEGG" id="scs:Sta7437_2586"/>
<keyword evidence="1" id="KW-0472">Membrane</keyword>
<name>K9XWT7_STAC7</name>
<evidence type="ECO:0000313" key="2">
    <source>
        <dbReference type="EMBL" id="AFZ36117.1"/>
    </source>
</evidence>
<sequence length="229" mass="26287">MTKKANYFRKKTKNWWLIDHKPRWGLTLQGWLSILLLTTIVIWLIGSQLHPFLAYTAPVKAEILVVEGWIEDEGLVGALTEFRRSNYQFLMTTGVPLDRGMYLSEYKNFAQLSAATLITLGLDKSKSIVIPTPEVKKDRTLAGAIAVQQWLAKNKIKITGMNVYSDDVHTRRTWFLFRKAIPESIAVGAIAHPSVRYEAKSWWTSSEGVRKTLSELIAYCYVRFFNWQA</sequence>
<dbReference type="Proteomes" id="UP000010473">
    <property type="component" value="Chromosome"/>
</dbReference>
<keyword evidence="1" id="KW-0812">Transmembrane</keyword>
<keyword evidence="1" id="KW-1133">Transmembrane helix</keyword>
<dbReference type="eggNOG" id="COG1434">
    <property type="taxonomic scope" value="Bacteria"/>
</dbReference>
<feature type="transmembrane region" description="Helical" evidence="1">
    <location>
        <begin position="26"/>
        <end position="46"/>
    </location>
</feature>